<dbReference type="InterPro" id="IPR012334">
    <property type="entry name" value="Pectin_lyas_fold"/>
</dbReference>
<dbReference type="InterPro" id="IPR011050">
    <property type="entry name" value="Pectin_lyase_fold/virulence"/>
</dbReference>
<evidence type="ECO:0000313" key="2">
    <source>
        <dbReference type="Proteomes" id="UP000561459"/>
    </source>
</evidence>
<dbReference type="EMBL" id="JACIDY010000003">
    <property type="protein sequence ID" value="MBB3939839.1"/>
    <property type="molecule type" value="Genomic_DNA"/>
</dbReference>
<dbReference type="Gene3D" id="2.160.20.10">
    <property type="entry name" value="Single-stranded right-handed beta-helix, Pectin lyase-like"/>
    <property type="match status" value="1"/>
</dbReference>
<dbReference type="InterPro" id="IPR006626">
    <property type="entry name" value="PbH1"/>
</dbReference>
<sequence length="552" mass="60219">MTTAPRNHALTPAIKTNVIRLWEHARGDGVTDDTEAVRKVIAMATRMGGATILCGGKERVYLIGGETATYGMFNGVGGPFAFKRGVIRLYSNLHFSGEGAKFLLSGGRREPGGLFYHPFWEDKAAAQNVSFVGIDIDGNIQNQHITPSRAGSVDGDQWQHGHGVLCLRARDWYFERCTVHGFRGAGINLDGVGIKILHCTFYDNFSHDIGGGQNDAEIAYNTFKDGVADSRWVAALDIEKLEAHVPIINVRIHHNVFDFRQGYAPPERTPKFASDSKEALAARTHYRRAVTFSFFYEGFPNNIYNGTMHTIAFTDNTVYQGCIDAFNWCDVDISRNTIINTYENLEGAALANPNAITVSQAANNKSKTPWVVGLRGATIRDNRISHDIDGFAILVDRYEDIDVGGGAIKNARSAGIRINACAGLISDLTIANTGRAEIDLPPDRAGELSSAVVVFGDLGDGLTIRKVNAVDTRDGARRRLRHIVYANVSGTPPTRIEDCRGTNLLGAPVRDVNRTTRQSGIAANAAVASASESWWERIRAVLCPKARASLRG</sequence>
<protein>
    <recommendedName>
        <fullName evidence="3">Right handed beta helix domain-containing protein</fullName>
    </recommendedName>
</protein>
<accession>A0A7W6FXX6</accession>
<dbReference type="SMART" id="SM00710">
    <property type="entry name" value="PbH1"/>
    <property type="match status" value="4"/>
</dbReference>
<organism evidence="1 2">
    <name type="scientific">Novosphingobium fluoreni</name>
    <dbReference type="NCBI Taxonomy" id="1391222"/>
    <lineage>
        <taxon>Bacteria</taxon>
        <taxon>Pseudomonadati</taxon>
        <taxon>Pseudomonadota</taxon>
        <taxon>Alphaproteobacteria</taxon>
        <taxon>Sphingomonadales</taxon>
        <taxon>Sphingomonadaceae</taxon>
        <taxon>Novosphingobium</taxon>
    </lineage>
</organism>
<dbReference type="SUPFAM" id="SSF51126">
    <property type="entry name" value="Pectin lyase-like"/>
    <property type="match status" value="1"/>
</dbReference>
<evidence type="ECO:0000313" key="1">
    <source>
        <dbReference type="EMBL" id="MBB3939839.1"/>
    </source>
</evidence>
<name>A0A7W6FXX6_9SPHN</name>
<dbReference type="RefSeq" id="WP_183616562.1">
    <property type="nucleotide sequence ID" value="NZ_JACIDY010000003.1"/>
</dbReference>
<gene>
    <name evidence="1" type="ORF">GGR39_001489</name>
</gene>
<evidence type="ECO:0008006" key="3">
    <source>
        <dbReference type="Google" id="ProtNLM"/>
    </source>
</evidence>
<dbReference type="AlphaFoldDB" id="A0A7W6FXX6"/>
<comment type="caution">
    <text evidence="1">The sequence shown here is derived from an EMBL/GenBank/DDBJ whole genome shotgun (WGS) entry which is preliminary data.</text>
</comment>
<proteinExistence type="predicted"/>
<keyword evidence="2" id="KW-1185">Reference proteome</keyword>
<dbReference type="Proteomes" id="UP000561459">
    <property type="component" value="Unassembled WGS sequence"/>
</dbReference>
<reference evidence="1 2" key="1">
    <citation type="submission" date="2020-08" db="EMBL/GenBank/DDBJ databases">
        <title>Genomic Encyclopedia of Type Strains, Phase IV (KMG-IV): sequencing the most valuable type-strain genomes for metagenomic binning, comparative biology and taxonomic classification.</title>
        <authorList>
            <person name="Goeker M."/>
        </authorList>
    </citation>
    <scope>NUCLEOTIDE SEQUENCE [LARGE SCALE GENOMIC DNA]</scope>
    <source>
        <strain evidence="1 2">DSM 27568</strain>
    </source>
</reference>